<name>A0A239TFP2_9STAP</name>
<comment type="caution">
    <text evidence="1">The sequence shown here is derived from an EMBL/GenBank/DDBJ whole genome shotgun (WGS) entry which is preliminary data.</text>
</comment>
<organism evidence="1 2">
    <name type="scientific">Staphylococcus piscifermentans</name>
    <dbReference type="NCBI Taxonomy" id="70258"/>
    <lineage>
        <taxon>Bacteria</taxon>
        <taxon>Bacillati</taxon>
        <taxon>Bacillota</taxon>
        <taxon>Bacilli</taxon>
        <taxon>Bacillales</taxon>
        <taxon>Staphylococcaceae</taxon>
        <taxon>Staphylococcus</taxon>
    </lineage>
</organism>
<dbReference type="Proteomes" id="UP000321736">
    <property type="component" value="Unassembled WGS sequence"/>
</dbReference>
<protein>
    <submittedName>
        <fullName evidence="1">Uncharacterized protein</fullName>
    </submittedName>
</protein>
<evidence type="ECO:0000313" key="1">
    <source>
        <dbReference type="EMBL" id="GEP83624.1"/>
    </source>
</evidence>
<keyword evidence="2" id="KW-1185">Reference proteome</keyword>
<gene>
    <name evidence="1" type="ORF">SPI02_02090</name>
</gene>
<sequence>MLGLDKFEIVYKGKHYDNRLAQSIAKNLYYYGVKHNPKIFDIKDLKINRIIY</sequence>
<dbReference type="EMBL" id="BKAR01000002">
    <property type="protein sequence ID" value="GEP83624.1"/>
    <property type="molecule type" value="Genomic_DNA"/>
</dbReference>
<dbReference type="RefSeq" id="WP_157738559.1">
    <property type="nucleotide sequence ID" value="NZ_BKAR01000002.1"/>
</dbReference>
<accession>A0A239TFP2</accession>
<proteinExistence type="predicted"/>
<dbReference type="AlphaFoldDB" id="A0A239TFP2"/>
<evidence type="ECO:0000313" key="2">
    <source>
        <dbReference type="Proteomes" id="UP000321736"/>
    </source>
</evidence>
<reference evidence="1 2" key="1">
    <citation type="submission" date="2019-07" db="EMBL/GenBank/DDBJ databases">
        <title>Whole genome shotgun sequence of Staphylococcus piscifermentans NBRC 109625.</title>
        <authorList>
            <person name="Hosoyama A."/>
            <person name="Uohara A."/>
            <person name="Ohji S."/>
            <person name="Ichikawa N."/>
        </authorList>
    </citation>
    <scope>NUCLEOTIDE SEQUENCE [LARGE SCALE GENOMIC DNA]</scope>
    <source>
        <strain evidence="1 2">NBRC 109625</strain>
    </source>
</reference>